<dbReference type="OrthoDB" id="5559380at2759"/>
<proteinExistence type="predicted"/>
<dbReference type="GO" id="GO:0043332">
    <property type="term" value="C:mating projection tip"/>
    <property type="evidence" value="ECO:0000318"/>
    <property type="project" value="GO_Central"/>
</dbReference>
<protein>
    <submittedName>
        <fullName evidence="2">ACR023Wp</fullName>
    </submittedName>
</protein>
<dbReference type="GO" id="GO:0005938">
    <property type="term" value="C:cell cortex"/>
    <property type="evidence" value="ECO:0000318"/>
    <property type="project" value="GO_Central"/>
</dbReference>
<dbReference type="EMBL" id="AE016816">
    <property type="protein sequence ID" value="AAS51250.1"/>
    <property type="molecule type" value="Genomic_DNA"/>
</dbReference>
<dbReference type="InterPro" id="IPR013889">
    <property type="entry name" value="Karyogamy_KAR9"/>
</dbReference>
<gene>
    <name evidence="2" type="ORF">AGOS_ACR023W</name>
</gene>
<evidence type="ECO:0000313" key="3">
    <source>
        <dbReference type="Proteomes" id="UP000000591"/>
    </source>
</evidence>
<feature type="compositionally biased region" description="Pro residues" evidence="1">
    <location>
        <begin position="546"/>
        <end position="558"/>
    </location>
</feature>
<name>Q75C93_EREGS</name>
<feature type="region of interest" description="Disordered" evidence="1">
    <location>
        <begin position="518"/>
        <end position="690"/>
    </location>
</feature>
<evidence type="ECO:0000256" key="1">
    <source>
        <dbReference type="SAM" id="MobiDB-lite"/>
    </source>
</evidence>
<dbReference type="STRING" id="284811.Q75C93"/>
<evidence type="ECO:0000313" key="2">
    <source>
        <dbReference type="EMBL" id="AAS51250.1"/>
    </source>
</evidence>
<dbReference type="GO" id="GO:0031578">
    <property type="term" value="P:mitotic spindle orientation checkpoint signaling"/>
    <property type="evidence" value="ECO:0000318"/>
    <property type="project" value="GO_Central"/>
</dbReference>
<dbReference type="FunCoup" id="Q75C93">
    <property type="interactions" value="57"/>
</dbReference>
<organism evidence="2 3">
    <name type="scientific">Eremothecium gossypii (strain ATCC 10895 / CBS 109.51 / FGSC 9923 / NRRL Y-1056)</name>
    <name type="common">Yeast</name>
    <name type="synonym">Ashbya gossypii</name>
    <dbReference type="NCBI Taxonomy" id="284811"/>
    <lineage>
        <taxon>Eukaryota</taxon>
        <taxon>Fungi</taxon>
        <taxon>Dikarya</taxon>
        <taxon>Ascomycota</taxon>
        <taxon>Saccharomycotina</taxon>
        <taxon>Saccharomycetes</taxon>
        <taxon>Saccharomycetales</taxon>
        <taxon>Saccharomycetaceae</taxon>
        <taxon>Eremothecium</taxon>
    </lineage>
</organism>
<feature type="compositionally biased region" description="Low complexity" evidence="1">
    <location>
        <begin position="660"/>
        <end position="671"/>
    </location>
</feature>
<dbReference type="AlphaFoldDB" id="Q75C93"/>
<sequence>MIQVPNAFISPPLATTLGPGADSLEDVMLRIGNKNLSTEEIKQDLLRLVNLLQDLKVSLKGTFSRDVVVSHMPQYFDWIQDGRGLFYPLYKCFSQIEPAMLKFLDPLEAQQTSGALNRDQVAIFNLIDQVSELVLSLKPLFQSVKNLFDTALEFNEIFKDHMNSLLEEIEGNMKKCLALHQDCFASPVRHPPSFTLDQLVELISSSSNNQRLQMPTFNPLEKRIYQDYCELENAIVPIQTSLRDVLKTRIQMFRDRDIINLNYLMRLLNHKYANIVEKYDHFHSELMALKAGIIDKRWNVLFTNLNMELASILTSVTRMYESLQDNPTISGDTRDTLIQQIQQKSDTIFKTFEVIYKALDASILNPNVAEVTNTLADKWLVLREKVDPILPKETESDPIDVLTKRMSDMTISEPVDSKPFHFDRSKRCSVGALLLRKMNIKPILTSDPDEAEKPKFNRSYRSPSSADANGSPISSDYPPVPFSLEPVHSKNPPVFKLQIGSPDQPPVVKLQNENVCTEDKKTLAPSNTATAEPIGATQMQLNPEYPCSPPPPGDPQPTSPAQNATRRPSDASLGYPGSHKDPQSPSAPFLSAGSSAPVSPREAPATKSPSLSPKDCRPEFDHMEPPDFFRSGEDSYTWRRDRSRNSSVSSASAGELSGKLLLSASPQSSQPGDFTACTTAPNEDDVSPTSLVSDDYIKQADHIKYIERIEEERFRYYANMHSRIPVMFSDLIPQPIHLSHFPRSPGTRHNYWSSRLKEPTPLADLLNLS</sequence>
<dbReference type="eggNOG" id="ENOG502QRQ1">
    <property type="taxonomic scope" value="Eukaryota"/>
</dbReference>
<dbReference type="PANTHER" id="PTHR37271">
    <property type="entry name" value="KARYOGAMY PROTEIN KAR9"/>
    <property type="match status" value="1"/>
</dbReference>
<dbReference type="OMA" id="DYCELEN"/>
<dbReference type="GeneID" id="4619551"/>
<reference evidence="3" key="2">
    <citation type="journal article" date="2013" name="G3 (Bethesda)">
        <title>Genomes of Ashbya fungi isolated from insects reveal four mating-type loci, numerous translocations, lack of transposons, and distinct gene duplications.</title>
        <authorList>
            <person name="Dietrich F.S."/>
            <person name="Voegeli S."/>
            <person name="Kuo S."/>
            <person name="Philippsen P."/>
        </authorList>
    </citation>
    <scope>GENOME REANNOTATION</scope>
    <source>
        <strain evidence="3">ATCC 10895 / CBS 109.51 / FGSC 9923 / NRRL Y-1056</strain>
    </source>
</reference>
<dbReference type="Proteomes" id="UP000000591">
    <property type="component" value="Chromosome III"/>
</dbReference>
<dbReference type="Pfam" id="PF08580">
    <property type="entry name" value="KAR9"/>
    <property type="match status" value="1"/>
</dbReference>
<dbReference type="KEGG" id="ago:AGOS_ACR023W"/>
<dbReference type="InParanoid" id="Q75C93"/>
<keyword evidence="3" id="KW-1185">Reference proteome</keyword>
<dbReference type="RefSeq" id="NP_983426.1">
    <property type="nucleotide sequence ID" value="NM_208779.1"/>
</dbReference>
<dbReference type="HOGENOM" id="CLU_016705_0_0_1"/>
<feature type="region of interest" description="Disordered" evidence="1">
    <location>
        <begin position="445"/>
        <end position="485"/>
    </location>
</feature>
<dbReference type="PANTHER" id="PTHR37271:SF1">
    <property type="entry name" value="KARYOGAMY PROTEIN KAR9"/>
    <property type="match status" value="1"/>
</dbReference>
<dbReference type="GO" id="GO:0005816">
    <property type="term" value="C:spindle pole body"/>
    <property type="evidence" value="ECO:0000318"/>
    <property type="project" value="GO_Central"/>
</dbReference>
<feature type="compositionally biased region" description="Polar residues" evidence="1">
    <location>
        <begin position="676"/>
        <end position="690"/>
    </location>
</feature>
<feature type="compositionally biased region" description="Basic and acidic residues" evidence="1">
    <location>
        <begin position="614"/>
        <end position="644"/>
    </location>
</feature>
<dbReference type="GO" id="GO:0030473">
    <property type="term" value="P:nuclear migration along microtubule"/>
    <property type="evidence" value="ECO:0000318"/>
    <property type="project" value="GO_Central"/>
</dbReference>
<reference evidence="2 3" key="1">
    <citation type="journal article" date="2004" name="Science">
        <title>The Ashbya gossypii genome as a tool for mapping the ancient Saccharomyces cerevisiae genome.</title>
        <authorList>
            <person name="Dietrich F.S."/>
            <person name="Voegeli S."/>
            <person name="Brachat S."/>
            <person name="Lerch A."/>
            <person name="Gates K."/>
            <person name="Steiner S."/>
            <person name="Mohr C."/>
            <person name="Pohlmann R."/>
            <person name="Luedi P."/>
            <person name="Choi S."/>
            <person name="Wing R.A."/>
            <person name="Flavier A."/>
            <person name="Gaffney T.D."/>
            <person name="Philippsen P."/>
        </authorList>
    </citation>
    <scope>NUCLEOTIDE SEQUENCE [LARGE SCALE GENOMIC DNA]</scope>
    <source>
        <strain evidence="3">ATCC 10895 / CBS 109.51 / FGSC 9923 / NRRL Y-1056</strain>
    </source>
</reference>
<dbReference type="GO" id="GO:0051293">
    <property type="term" value="P:establishment of spindle localization"/>
    <property type="evidence" value="ECO:0000318"/>
    <property type="project" value="GO_Central"/>
</dbReference>
<accession>Q75C93</accession>
<feature type="compositionally biased region" description="Polar residues" evidence="1">
    <location>
        <begin position="459"/>
        <end position="474"/>
    </location>
</feature>